<gene>
    <name evidence="1" type="ORF">ACFOPI_06990</name>
</gene>
<organism evidence="1 2">
    <name type="scientific">Hydrogenophaga luteola</name>
    <dbReference type="NCBI Taxonomy" id="1591122"/>
    <lineage>
        <taxon>Bacteria</taxon>
        <taxon>Pseudomonadati</taxon>
        <taxon>Pseudomonadota</taxon>
        <taxon>Betaproteobacteria</taxon>
        <taxon>Burkholderiales</taxon>
        <taxon>Comamonadaceae</taxon>
        <taxon>Hydrogenophaga</taxon>
    </lineage>
</organism>
<dbReference type="PANTHER" id="PTHR21174:SF0">
    <property type="entry name" value="HD PHOSPHOHYDROLASE FAMILY PROTEIN-RELATED"/>
    <property type="match status" value="1"/>
</dbReference>
<reference evidence="2" key="1">
    <citation type="journal article" date="2019" name="Int. J. Syst. Evol. Microbiol.">
        <title>The Global Catalogue of Microorganisms (GCM) 10K type strain sequencing project: providing services to taxonomists for standard genome sequencing and annotation.</title>
        <authorList>
            <consortium name="The Broad Institute Genomics Platform"/>
            <consortium name="The Broad Institute Genome Sequencing Center for Infectious Disease"/>
            <person name="Wu L."/>
            <person name="Ma J."/>
        </authorList>
    </citation>
    <scope>NUCLEOTIDE SEQUENCE [LARGE SCALE GENOMIC DNA]</scope>
    <source>
        <strain evidence="2">KCTC 42501</strain>
    </source>
</reference>
<dbReference type="InterPro" id="IPR009218">
    <property type="entry name" value="HD_phosphohydro"/>
</dbReference>
<dbReference type="EMBL" id="JBHRXX010000002">
    <property type="protein sequence ID" value="MFC3683334.1"/>
    <property type="molecule type" value="Genomic_DNA"/>
</dbReference>
<dbReference type="SUPFAM" id="SSF109604">
    <property type="entry name" value="HD-domain/PDEase-like"/>
    <property type="match status" value="1"/>
</dbReference>
<protein>
    <submittedName>
        <fullName evidence="1">N-methyl-D-aspartate receptor NMDAR2C subunit</fullName>
    </submittedName>
</protein>
<proteinExistence type="predicted"/>
<comment type="caution">
    <text evidence="1">The sequence shown here is derived from an EMBL/GenBank/DDBJ whole genome shotgun (WGS) entry which is preliminary data.</text>
</comment>
<dbReference type="PANTHER" id="PTHR21174">
    <property type="match status" value="1"/>
</dbReference>
<keyword evidence="1" id="KW-0675">Receptor</keyword>
<dbReference type="Proteomes" id="UP001595729">
    <property type="component" value="Unassembled WGS sequence"/>
</dbReference>
<dbReference type="RefSeq" id="WP_382173077.1">
    <property type="nucleotide sequence ID" value="NZ_JBHRXX010000002.1"/>
</dbReference>
<evidence type="ECO:0000313" key="1">
    <source>
        <dbReference type="EMBL" id="MFC3683334.1"/>
    </source>
</evidence>
<dbReference type="PIRSF" id="PIRSF035170">
    <property type="entry name" value="HD_phosphohydro"/>
    <property type="match status" value="1"/>
</dbReference>
<evidence type="ECO:0000313" key="2">
    <source>
        <dbReference type="Proteomes" id="UP001595729"/>
    </source>
</evidence>
<keyword evidence="2" id="KW-1185">Reference proteome</keyword>
<name>A0ABV7W0I2_9BURK</name>
<accession>A0ABV7W0I2</accession>
<sequence>MDEHLLERSWQRAWAALSLRAPEGLMQRLLDAWAESQRHYHSQQHLHECLALLEPALDLAQHPGEVELALWFHDAVYDPQGKGNEARSADWAVEALAAAGASGDVPRRVRALIMATCHDAEPVDDDARLLVDIDLGILGADPARFAEYDAQVREEYRWVPGWLYRRKRKEVLAGFLARPAIYGTERFRDRFEGRARENLGTAVE</sequence>